<name>A0A7C9DBZ3_OPUST</name>
<protein>
    <submittedName>
        <fullName evidence="1">Uncharacterized protein</fullName>
    </submittedName>
</protein>
<dbReference type="AlphaFoldDB" id="A0A7C9DBZ3"/>
<reference evidence="1" key="1">
    <citation type="journal article" date="2013" name="J. Plant Res.">
        <title>Effect of fungi and light on seed germination of three Opuntia species from semiarid lands of central Mexico.</title>
        <authorList>
            <person name="Delgado-Sanchez P."/>
            <person name="Jimenez-Bremont J.F."/>
            <person name="Guerrero-Gonzalez Mde L."/>
            <person name="Flores J."/>
        </authorList>
    </citation>
    <scope>NUCLEOTIDE SEQUENCE</scope>
    <source>
        <tissue evidence="1">Cladode</tissue>
    </source>
</reference>
<dbReference type="EMBL" id="GISG01112579">
    <property type="protein sequence ID" value="MBA4639200.1"/>
    <property type="molecule type" value="Transcribed_RNA"/>
</dbReference>
<organism evidence="1">
    <name type="scientific">Opuntia streptacantha</name>
    <name type="common">Prickly pear cactus</name>
    <name type="synonym">Opuntia cardona</name>
    <dbReference type="NCBI Taxonomy" id="393608"/>
    <lineage>
        <taxon>Eukaryota</taxon>
        <taxon>Viridiplantae</taxon>
        <taxon>Streptophyta</taxon>
        <taxon>Embryophyta</taxon>
        <taxon>Tracheophyta</taxon>
        <taxon>Spermatophyta</taxon>
        <taxon>Magnoliopsida</taxon>
        <taxon>eudicotyledons</taxon>
        <taxon>Gunneridae</taxon>
        <taxon>Pentapetalae</taxon>
        <taxon>Caryophyllales</taxon>
        <taxon>Cactineae</taxon>
        <taxon>Cactaceae</taxon>
        <taxon>Opuntioideae</taxon>
        <taxon>Opuntia</taxon>
    </lineage>
</organism>
<reference evidence="1" key="2">
    <citation type="submission" date="2020-07" db="EMBL/GenBank/DDBJ databases">
        <authorList>
            <person name="Vera ALvarez R."/>
            <person name="Arias-Moreno D.M."/>
            <person name="Jimenez-Jacinto V."/>
            <person name="Jimenez-Bremont J.F."/>
            <person name="Swaminathan K."/>
            <person name="Moose S.P."/>
            <person name="Guerrero-Gonzalez M.L."/>
            <person name="Marino-Ramirez L."/>
            <person name="Landsman D."/>
            <person name="Rodriguez-Kessler M."/>
            <person name="Delgado-Sanchez P."/>
        </authorList>
    </citation>
    <scope>NUCLEOTIDE SEQUENCE</scope>
    <source>
        <tissue evidence="1">Cladode</tissue>
    </source>
</reference>
<evidence type="ECO:0000313" key="1">
    <source>
        <dbReference type="EMBL" id="MBA4639201.1"/>
    </source>
</evidence>
<sequence>MSAIDGLFSTKASCNCTSESIVFLDDAMRTEYAADTPSSASQNNDRTGSCGNLFDLENAFCSKNLISRALSHKAFWLLIACPLRRSSSLCRFKFCIKFCSIF</sequence>
<proteinExistence type="predicted"/>
<dbReference type="EMBL" id="GISG01112580">
    <property type="protein sequence ID" value="MBA4639201.1"/>
    <property type="molecule type" value="Transcribed_RNA"/>
</dbReference>
<accession>A0A7C9DBZ3</accession>